<dbReference type="FunFam" id="3.20.20.70:FF:000262">
    <property type="entry name" value="NADH:flavin oxidoreductase"/>
    <property type="match status" value="1"/>
</dbReference>
<dbReference type="GO" id="GO:0003959">
    <property type="term" value="F:NADPH dehydrogenase activity"/>
    <property type="evidence" value="ECO:0007669"/>
    <property type="project" value="InterPro"/>
</dbReference>
<evidence type="ECO:0000313" key="7">
    <source>
        <dbReference type="EMBL" id="PND00676.1"/>
    </source>
</evidence>
<organism evidence="7 8">
    <name type="scientific">Akkermansia muciniphila</name>
    <dbReference type="NCBI Taxonomy" id="239935"/>
    <lineage>
        <taxon>Bacteria</taxon>
        <taxon>Pseudomonadati</taxon>
        <taxon>Verrucomicrobiota</taxon>
        <taxon>Verrucomicrobiia</taxon>
        <taxon>Verrucomicrobiales</taxon>
        <taxon>Akkermansiaceae</taxon>
        <taxon>Akkermansia</taxon>
    </lineage>
</organism>
<dbReference type="AlphaFoldDB" id="A0AAX0WIR2"/>
<keyword evidence="5" id="KW-0560">Oxidoreductase</keyword>
<accession>A0AAX0WIR2</accession>
<comment type="caution">
    <text evidence="7">The sequence shown here is derived from an EMBL/GenBank/DDBJ whole genome shotgun (WGS) entry which is preliminary data.</text>
</comment>
<proteinExistence type="predicted"/>
<dbReference type="PANTHER" id="PTHR43303">
    <property type="entry name" value="NADPH DEHYDROGENASE C23G7.10C-RELATED"/>
    <property type="match status" value="1"/>
</dbReference>
<dbReference type="PANTHER" id="PTHR43303:SF4">
    <property type="entry name" value="NADPH DEHYDROGENASE C23G7.10C-RELATED"/>
    <property type="match status" value="1"/>
</dbReference>
<dbReference type="InterPro" id="IPR013785">
    <property type="entry name" value="Aldolase_TIM"/>
</dbReference>
<dbReference type="InterPro" id="IPR044152">
    <property type="entry name" value="YqjM-like"/>
</dbReference>
<dbReference type="CDD" id="cd04747">
    <property type="entry name" value="OYE_like_5_FMN"/>
    <property type="match status" value="1"/>
</dbReference>
<dbReference type="GO" id="GO:0010181">
    <property type="term" value="F:FMN binding"/>
    <property type="evidence" value="ECO:0007669"/>
    <property type="project" value="InterPro"/>
</dbReference>
<dbReference type="SUPFAM" id="SSF51395">
    <property type="entry name" value="FMN-linked oxidoreductases"/>
    <property type="match status" value="1"/>
</dbReference>
<dbReference type="Proteomes" id="UP000236075">
    <property type="component" value="Unassembled WGS sequence"/>
</dbReference>
<name>A0AAX0WIR2_9BACT</name>
<dbReference type="EMBL" id="PJLB01000011">
    <property type="protein sequence ID" value="PND00676.1"/>
    <property type="molecule type" value="Genomic_DNA"/>
</dbReference>
<dbReference type="RefSeq" id="WP_102748666.1">
    <property type="nucleotide sequence ID" value="NZ_PJLB01000011.1"/>
</dbReference>
<dbReference type="GO" id="GO:0050661">
    <property type="term" value="F:NADP binding"/>
    <property type="evidence" value="ECO:0007669"/>
    <property type="project" value="InterPro"/>
</dbReference>
<dbReference type="Gene3D" id="3.20.20.70">
    <property type="entry name" value="Aldolase class I"/>
    <property type="match status" value="1"/>
</dbReference>
<evidence type="ECO:0000256" key="1">
    <source>
        <dbReference type="ARBA" id="ARBA00001917"/>
    </source>
</evidence>
<reference evidence="7 8" key="1">
    <citation type="journal article" date="2017" name="BMC Genomics">
        <title>Genome sequencing of 39 Akkermansia muciniphila isolates reveals its population structure, genomic and functional diverisity, and global distribution in mammalian gut microbiotas.</title>
        <authorList>
            <person name="Guo X."/>
            <person name="Li S."/>
            <person name="Zhang J."/>
            <person name="Wu F."/>
            <person name="Li X."/>
            <person name="Wu D."/>
            <person name="Zhang M."/>
            <person name="Ou Z."/>
            <person name="Jie Z."/>
            <person name="Yan Q."/>
            <person name="Li P."/>
            <person name="Yi J."/>
            <person name="Peng Y."/>
        </authorList>
    </citation>
    <scope>NUCLEOTIDE SEQUENCE [LARGE SCALE GENOMIC DNA]</scope>
    <source>
        <strain evidence="7 8">GP28</strain>
    </source>
</reference>
<evidence type="ECO:0000256" key="5">
    <source>
        <dbReference type="ARBA" id="ARBA00023002"/>
    </source>
</evidence>
<gene>
    <name evidence="7" type="ORF">CXT95_09850</name>
</gene>
<feature type="domain" description="NADH:flavin oxidoreductase/NADH oxidase N-terminal" evidence="6">
    <location>
        <begin position="15"/>
        <end position="364"/>
    </location>
</feature>
<evidence type="ECO:0000256" key="2">
    <source>
        <dbReference type="ARBA" id="ARBA00022630"/>
    </source>
</evidence>
<keyword evidence="3" id="KW-0288">FMN</keyword>
<dbReference type="InterPro" id="IPR001155">
    <property type="entry name" value="OxRdtase_FMN_N"/>
</dbReference>
<sequence length="378" mass="42039">MNAQDELKIRDMEILFQPFHSRKLSIPTRIVLPAMTRGFSPNGVPTDQVAAYYKRRARHEVGLIITEGTFIDEPSASPSSNYPNFFGGASLRGWKKVLEAVHTTDCKIAPQLWHVGMARPFKGENLPNPELPPIGPSGIDVNTLEQTAEPMSIAKIEEVINAFARAAADAKRLGFDGVELHGAHGYLIDQFFWKETNRRTDEYGGDLVGRTRFASRIIHAVRKAVGSQFPIIFRFSQWKTGHYNAKLAYTPMELEAFLAPLTDAGVDIFDCSTRRFWEPEFEGSRLNLAGWTKKLTGKPTISVGSVGLKGDFTNAFDGGPEAEAASVEPLAERLKAGEFDLIAVGRALLADAEWAEKIRHAREKDIHLFTKEDLKTLK</sequence>
<keyword evidence="4" id="KW-0521">NADP</keyword>
<evidence type="ECO:0000259" key="6">
    <source>
        <dbReference type="Pfam" id="PF00724"/>
    </source>
</evidence>
<keyword evidence="2" id="KW-0285">Flavoprotein</keyword>
<evidence type="ECO:0000256" key="3">
    <source>
        <dbReference type="ARBA" id="ARBA00022643"/>
    </source>
</evidence>
<evidence type="ECO:0000313" key="8">
    <source>
        <dbReference type="Proteomes" id="UP000236075"/>
    </source>
</evidence>
<dbReference type="Pfam" id="PF00724">
    <property type="entry name" value="Oxidored_FMN"/>
    <property type="match status" value="1"/>
</dbReference>
<evidence type="ECO:0000256" key="4">
    <source>
        <dbReference type="ARBA" id="ARBA00022857"/>
    </source>
</evidence>
<comment type="cofactor">
    <cofactor evidence="1">
        <name>FMN</name>
        <dbReference type="ChEBI" id="CHEBI:58210"/>
    </cofactor>
</comment>
<protein>
    <submittedName>
        <fullName evidence="7">12-oxophytodienoate reductase</fullName>
    </submittedName>
</protein>